<protein>
    <recommendedName>
        <fullName evidence="2">Sulfatase-modifying factor enzyme-like domain-containing protein</fullName>
    </recommendedName>
</protein>
<feature type="domain" description="Sulfatase-modifying factor enzyme-like" evidence="2">
    <location>
        <begin position="51"/>
        <end position="324"/>
    </location>
</feature>
<evidence type="ECO:0000313" key="3">
    <source>
        <dbReference type="EMBL" id="CAG5086604.1"/>
    </source>
</evidence>
<name>A0A916JQP7_9FLAO</name>
<dbReference type="PANTHER" id="PTHR23150">
    <property type="entry name" value="SULFATASE MODIFYING FACTOR 1, 2"/>
    <property type="match status" value="1"/>
</dbReference>
<dbReference type="PANTHER" id="PTHR23150:SF19">
    <property type="entry name" value="FORMYLGLYCINE-GENERATING ENZYME"/>
    <property type="match status" value="1"/>
</dbReference>
<evidence type="ECO:0000313" key="4">
    <source>
        <dbReference type="Proteomes" id="UP000683507"/>
    </source>
</evidence>
<feature type="chain" id="PRO_5037079764" description="Sulfatase-modifying factor enzyme-like domain-containing protein" evidence="1">
    <location>
        <begin position="23"/>
        <end position="544"/>
    </location>
</feature>
<dbReference type="RefSeq" id="WP_258543386.1">
    <property type="nucleotide sequence ID" value="NZ_OU015584.1"/>
</dbReference>
<keyword evidence="4" id="KW-1185">Reference proteome</keyword>
<dbReference type="InterPro" id="IPR051043">
    <property type="entry name" value="Sulfatase_Mod_Factor_Kinase"/>
</dbReference>
<reference evidence="3" key="1">
    <citation type="submission" date="2021-04" db="EMBL/GenBank/DDBJ databases">
        <authorList>
            <person name="Rodrigo-Torres L."/>
            <person name="Arahal R. D."/>
            <person name="Lucena T."/>
        </authorList>
    </citation>
    <scope>NUCLEOTIDE SEQUENCE</scope>
    <source>
        <strain evidence="3">AS29M-1</strain>
    </source>
</reference>
<evidence type="ECO:0000256" key="1">
    <source>
        <dbReference type="SAM" id="SignalP"/>
    </source>
</evidence>
<sequence length="544" mass="63258">MSYLKYISFAVLSLTLSISCTHQSSSTTGWDYNNPENGGFQKVTFEEQETGPGLVLIQGGTFEMALEQDSVTSSKTLEVIVPSYYLDEKEVSNQAYCEYLYWTKRTFGMDYPLVYLNALPDTLAWEKEVGRGNNYVKNYLRHPAYANYPVVGVSWMQANNYCDWRTDRVNEMILIREGILQNNPNQINEDNFNTEAFLTGQYVSGIRDENMLSDLNPYREKRLVRWEDGILLPSYRLPTEVEWEYAASAGVTLDKKTEKKINQTLTHFGQFVNPLYNKEDSFNAYSVLPVDAYIPNDFGIYNLSGNVSEWVADTYLERTAESVDVYAPFIGRKSRVPNESWNYKFDEKLNAPYFDLDQLSSFMQELRERHLSIHSQDTVAMRIFNVVEEKIKEASHWESEGKYVNASMLMVDFIYGELEQMKYSHEGFNDYGYTEELPVMTNIRHYLAKSIIDIPGHIKYEDVSPMDRIKYRNNRLDDYPYYDSIMASNHERVFKGANWHDSEKWITPSFRRHHNKYEGTAFIGFRCAMDRVGSPVGLGKKKKE</sequence>
<dbReference type="InterPro" id="IPR016187">
    <property type="entry name" value="CTDL_fold"/>
</dbReference>
<dbReference type="SUPFAM" id="SSF56436">
    <property type="entry name" value="C-type lectin-like"/>
    <property type="match status" value="1"/>
</dbReference>
<dbReference type="PROSITE" id="PS51257">
    <property type="entry name" value="PROKAR_LIPOPROTEIN"/>
    <property type="match status" value="1"/>
</dbReference>
<dbReference type="InterPro" id="IPR005532">
    <property type="entry name" value="SUMF_dom"/>
</dbReference>
<dbReference type="AlphaFoldDB" id="A0A916JQP7"/>
<proteinExistence type="predicted"/>
<dbReference type="KEGG" id="ptan:CRYO30217_03198"/>
<dbReference type="EMBL" id="OU015584">
    <property type="protein sequence ID" value="CAG5086604.1"/>
    <property type="molecule type" value="Genomic_DNA"/>
</dbReference>
<dbReference type="Gene3D" id="3.90.1580.10">
    <property type="entry name" value="paralog of FGE (formylglycine-generating enzyme)"/>
    <property type="match status" value="2"/>
</dbReference>
<dbReference type="InterPro" id="IPR042095">
    <property type="entry name" value="SUMF_sf"/>
</dbReference>
<keyword evidence="1" id="KW-0732">Signal</keyword>
<dbReference type="GO" id="GO:0120147">
    <property type="term" value="F:formylglycine-generating oxidase activity"/>
    <property type="evidence" value="ECO:0007669"/>
    <property type="project" value="TreeGrafter"/>
</dbReference>
<organism evidence="3 4">
    <name type="scientific">Parvicella tangerina</name>
    <dbReference type="NCBI Taxonomy" id="2829795"/>
    <lineage>
        <taxon>Bacteria</taxon>
        <taxon>Pseudomonadati</taxon>
        <taxon>Bacteroidota</taxon>
        <taxon>Flavobacteriia</taxon>
        <taxon>Flavobacteriales</taxon>
        <taxon>Parvicellaceae</taxon>
        <taxon>Parvicella</taxon>
    </lineage>
</organism>
<dbReference type="Proteomes" id="UP000683507">
    <property type="component" value="Chromosome"/>
</dbReference>
<dbReference type="Pfam" id="PF03781">
    <property type="entry name" value="FGE-sulfatase"/>
    <property type="match status" value="1"/>
</dbReference>
<evidence type="ECO:0000259" key="2">
    <source>
        <dbReference type="Pfam" id="PF03781"/>
    </source>
</evidence>
<gene>
    <name evidence="3" type="ORF">CRYO30217_03198</name>
</gene>
<accession>A0A916JQP7</accession>
<feature type="signal peptide" evidence="1">
    <location>
        <begin position="1"/>
        <end position="22"/>
    </location>
</feature>